<organism evidence="1 2">
    <name type="scientific">Lymnaea stagnalis</name>
    <name type="common">Great pond snail</name>
    <name type="synonym">Helix stagnalis</name>
    <dbReference type="NCBI Taxonomy" id="6523"/>
    <lineage>
        <taxon>Eukaryota</taxon>
        <taxon>Metazoa</taxon>
        <taxon>Spiralia</taxon>
        <taxon>Lophotrochozoa</taxon>
        <taxon>Mollusca</taxon>
        <taxon>Gastropoda</taxon>
        <taxon>Heterobranchia</taxon>
        <taxon>Euthyneura</taxon>
        <taxon>Panpulmonata</taxon>
        <taxon>Hygrophila</taxon>
        <taxon>Lymnaeoidea</taxon>
        <taxon>Lymnaeidae</taxon>
        <taxon>Lymnaea</taxon>
    </lineage>
</organism>
<evidence type="ECO:0000313" key="2">
    <source>
        <dbReference type="Proteomes" id="UP001497497"/>
    </source>
</evidence>
<feature type="non-terminal residue" evidence="1">
    <location>
        <position position="1"/>
    </location>
</feature>
<evidence type="ECO:0000313" key="1">
    <source>
        <dbReference type="EMBL" id="CAL1531841.1"/>
    </source>
</evidence>
<gene>
    <name evidence="1" type="ORF">GSLYS_00005936001</name>
</gene>
<protein>
    <submittedName>
        <fullName evidence="1">Uncharacterized protein</fullName>
    </submittedName>
</protein>
<comment type="caution">
    <text evidence="1">The sequence shown here is derived from an EMBL/GenBank/DDBJ whole genome shotgun (WGS) entry which is preliminary data.</text>
</comment>
<dbReference type="AlphaFoldDB" id="A0AAV2HD78"/>
<name>A0AAV2HD78_LYMST</name>
<proteinExistence type="predicted"/>
<reference evidence="1 2" key="1">
    <citation type="submission" date="2024-04" db="EMBL/GenBank/DDBJ databases">
        <authorList>
            <consortium name="Genoscope - CEA"/>
            <person name="William W."/>
        </authorList>
    </citation>
    <scope>NUCLEOTIDE SEQUENCE [LARGE SCALE GENOMIC DNA]</scope>
</reference>
<accession>A0AAV2HD78</accession>
<dbReference type="Proteomes" id="UP001497497">
    <property type="component" value="Unassembled WGS sequence"/>
</dbReference>
<keyword evidence="2" id="KW-1185">Reference proteome</keyword>
<dbReference type="EMBL" id="CAXITT010000099">
    <property type="protein sequence ID" value="CAL1531841.1"/>
    <property type="molecule type" value="Genomic_DNA"/>
</dbReference>
<sequence>RSKLFLAIEGPLRLSTQKFFLNLGIPICDVLDSPYLSGPHCINKLNDYKLGSAGKELSGLQSRISTQFPESHYGDIMYVKGRHVCMGLLHAEDPNMFEEDEGYMCPGILVVKDSMGYISVTKNIEGPY</sequence>